<dbReference type="EMBL" id="JARKIB010000526">
    <property type="protein sequence ID" value="KAJ7701674.1"/>
    <property type="molecule type" value="Genomic_DNA"/>
</dbReference>
<organism evidence="3 4">
    <name type="scientific">Mycena metata</name>
    <dbReference type="NCBI Taxonomy" id="1033252"/>
    <lineage>
        <taxon>Eukaryota</taxon>
        <taxon>Fungi</taxon>
        <taxon>Dikarya</taxon>
        <taxon>Basidiomycota</taxon>
        <taxon>Agaricomycotina</taxon>
        <taxon>Agaricomycetes</taxon>
        <taxon>Agaricomycetidae</taxon>
        <taxon>Agaricales</taxon>
        <taxon>Marasmiineae</taxon>
        <taxon>Mycenaceae</taxon>
        <taxon>Mycena</taxon>
    </lineage>
</organism>
<sequence>MLKSLLLYTALVAFGAAQVVLGEDCINPTSNGWCGGESIRSCCTLNTVSIIWFNAEYSMSTDSGLQNESQNNCSRAAGSDVVPRAKVEGGKPGRGRKPGKPGRGRKPGKPGRGRKPGKPGRGRKPGKPGRGRKPGRGPKIQALHSGSATARSGRCDPGFTEKCCSSNTDEVHCRAAPESECTLDETHGCCSEFNICLPVDDEPTTSPDGGDSDANNGSITLPDLDDSDVDDGTTTPDGDDSGSDDSDDSSLPDDADINDSADTGDAGGDDPDGDDGDMNDSGDTGGDDGEDTDGGGDTGGDDEDTNDSMDTDGGDDADMNDSADTGDAGGDTGGDADINDSMDTGESDDGGDSDDE</sequence>
<comment type="caution">
    <text evidence="3">The sequence shown here is derived from an EMBL/GenBank/DDBJ whole genome shotgun (WGS) entry which is preliminary data.</text>
</comment>
<evidence type="ECO:0000313" key="3">
    <source>
        <dbReference type="EMBL" id="KAJ7701674.1"/>
    </source>
</evidence>
<feature type="chain" id="PRO_5042290466" evidence="2">
    <location>
        <begin position="23"/>
        <end position="356"/>
    </location>
</feature>
<gene>
    <name evidence="3" type="ORF">B0H16DRAFT_1483370</name>
</gene>
<protein>
    <submittedName>
        <fullName evidence="3">Uncharacterized protein</fullName>
    </submittedName>
</protein>
<feature type="compositionally biased region" description="Basic residues" evidence="1">
    <location>
        <begin position="93"/>
        <end position="136"/>
    </location>
</feature>
<feature type="region of interest" description="Disordered" evidence="1">
    <location>
        <begin position="201"/>
        <end position="356"/>
    </location>
</feature>
<dbReference type="AlphaFoldDB" id="A0AAD7GR19"/>
<feature type="compositionally biased region" description="Acidic residues" evidence="1">
    <location>
        <begin position="337"/>
        <end position="356"/>
    </location>
</feature>
<proteinExistence type="predicted"/>
<keyword evidence="2" id="KW-0732">Signal</keyword>
<feature type="compositionally biased region" description="Acidic residues" evidence="1">
    <location>
        <begin position="223"/>
        <end position="259"/>
    </location>
</feature>
<evidence type="ECO:0000256" key="1">
    <source>
        <dbReference type="SAM" id="MobiDB-lite"/>
    </source>
</evidence>
<feature type="compositionally biased region" description="Polar residues" evidence="1">
    <location>
        <begin position="63"/>
        <end position="74"/>
    </location>
</feature>
<evidence type="ECO:0000313" key="4">
    <source>
        <dbReference type="Proteomes" id="UP001215598"/>
    </source>
</evidence>
<accession>A0AAD7GR19</accession>
<dbReference type="Proteomes" id="UP001215598">
    <property type="component" value="Unassembled WGS sequence"/>
</dbReference>
<feature type="signal peptide" evidence="2">
    <location>
        <begin position="1"/>
        <end position="22"/>
    </location>
</feature>
<evidence type="ECO:0000256" key="2">
    <source>
        <dbReference type="SAM" id="SignalP"/>
    </source>
</evidence>
<reference evidence="3" key="1">
    <citation type="submission" date="2023-03" db="EMBL/GenBank/DDBJ databases">
        <title>Massive genome expansion in bonnet fungi (Mycena s.s.) driven by repeated elements and novel gene families across ecological guilds.</title>
        <authorList>
            <consortium name="Lawrence Berkeley National Laboratory"/>
            <person name="Harder C.B."/>
            <person name="Miyauchi S."/>
            <person name="Viragh M."/>
            <person name="Kuo A."/>
            <person name="Thoen E."/>
            <person name="Andreopoulos B."/>
            <person name="Lu D."/>
            <person name="Skrede I."/>
            <person name="Drula E."/>
            <person name="Henrissat B."/>
            <person name="Morin E."/>
            <person name="Kohler A."/>
            <person name="Barry K."/>
            <person name="LaButti K."/>
            <person name="Morin E."/>
            <person name="Salamov A."/>
            <person name="Lipzen A."/>
            <person name="Mereny Z."/>
            <person name="Hegedus B."/>
            <person name="Baldrian P."/>
            <person name="Stursova M."/>
            <person name="Weitz H."/>
            <person name="Taylor A."/>
            <person name="Grigoriev I.V."/>
            <person name="Nagy L.G."/>
            <person name="Martin F."/>
            <person name="Kauserud H."/>
        </authorList>
    </citation>
    <scope>NUCLEOTIDE SEQUENCE</scope>
    <source>
        <strain evidence="3">CBHHK182m</strain>
    </source>
</reference>
<feature type="compositionally biased region" description="Acidic residues" evidence="1">
    <location>
        <begin position="267"/>
        <end position="321"/>
    </location>
</feature>
<name>A0AAD7GR19_9AGAR</name>
<keyword evidence="4" id="KW-1185">Reference proteome</keyword>
<feature type="region of interest" description="Disordered" evidence="1">
    <location>
        <begin position="63"/>
        <end position="153"/>
    </location>
</feature>